<dbReference type="KEGG" id="pspi:PS2015_195"/>
<sequence>MGSKKQKREKFLAEHPICCFCGGGSEAEEPDHIPSRAIFDDRQWPEGFEFPACVRCNRATRYDEEIVAFISRLYPDPAGAKRTEDFKKICETLERYRPDVMEEIRGTANQKKKALKENNIALEPGQAAGNAPLIRVGPLVNEAVTNFSRKLILALYYQQTGTILNHDAGIAIRWFSNLEVAQGKLPAELAQYIRGYPDIVRCNTSLKDQFSYGYTFSDCGRLSIFLVFFRRSFTIVGAVNLDSDKFDLPDIAKILKPYNHQSAA</sequence>
<accession>A0A0S2K9J1</accession>
<dbReference type="STRING" id="1249552.PS2015_195"/>
<proteinExistence type="predicted"/>
<name>A0A0S2K9J1_9GAMM</name>
<dbReference type="AlphaFoldDB" id="A0A0S2K9J1"/>
<keyword evidence="2" id="KW-1185">Reference proteome</keyword>
<evidence type="ECO:0000313" key="2">
    <source>
        <dbReference type="Proteomes" id="UP000065641"/>
    </source>
</evidence>
<dbReference type="OrthoDB" id="2081179at2"/>
<dbReference type="Proteomes" id="UP000065641">
    <property type="component" value="Chromosome"/>
</dbReference>
<dbReference type="RefSeq" id="WP_058020410.1">
    <property type="nucleotide sequence ID" value="NZ_CP013189.1"/>
</dbReference>
<dbReference type="EMBL" id="CP013189">
    <property type="protein sequence ID" value="ALO44889.1"/>
    <property type="molecule type" value="Genomic_DNA"/>
</dbReference>
<organism evidence="1 2">
    <name type="scientific">Pseudohongiella spirulinae</name>
    <dbReference type="NCBI Taxonomy" id="1249552"/>
    <lineage>
        <taxon>Bacteria</taxon>
        <taxon>Pseudomonadati</taxon>
        <taxon>Pseudomonadota</taxon>
        <taxon>Gammaproteobacteria</taxon>
        <taxon>Pseudomonadales</taxon>
        <taxon>Pseudohongiellaceae</taxon>
        <taxon>Pseudohongiella</taxon>
    </lineage>
</organism>
<reference evidence="1 2" key="1">
    <citation type="submission" date="2015-11" db="EMBL/GenBank/DDBJ databases">
        <authorList>
            <person name="Zhang Y."/>
            <person name="Guo Z."/>
        </authorList>
    </citation>
    <scope>NUCLEOTIDE SEQUENCE [LARGE SCALE GENOMIC DNA]</scope>
    <source>
        <strain evidence="1 2">KCTC 32221</strain>
    </source>
</reference>
<protein>
    <submittedName>
        <fullName evidence="1">Uncharacterized protein</fullName>
    </submittedName>
</protein>
<evidence type="ECO:0000313" key="1">
    <source>
        <dbReference type="EMBL" id="ALO44889.1"/>
    </source>
</evidence>
<gene>
    <name evidence="1" type="ORF">PS2015_195</name>
</gene>